<gene>
    <name evidence="2" type="ORF">Vbra_8217</name>
</gene>
<dbReference type="PhylomeDB" id="A0A0G4EUG8"/>
<evidence type="ECO:0000313" key="3">
    <source>
        <dbReference type="Proteomes" id="UP000041254"/>
    </source>
</evidence>
<dbReference type="InParanoid" id="A0A0G4EUG8"/>
<keyword evidence="3" id="KW-1185">Reference proteome</keyword>
<dbReference type="EMBL" id="CDMY01000314">
    <property type="protein sequence ID" value="CEM01938.1"/>
    <property type="molecule type" value="Genomic_DNA"/>
</dbReference>
<evidence type="ECO:0000256" key="1">
    <source>
        <dbReference type="SAM" id="Phobius"/>
    </source>
</evidence>
<dbReference type="InterPro" id="IPR006461">
    <property type="entry name" value="PLAC_motif_containing"/>
</dbReference>
<keyword evidence="1" id="KW-1133">Transmembrane helix</keyword>
<dbReference type="OrthoDB" id="1045822at2759"/>
<protein>
    <submittedName>
        <fullName evidence="2">Uncharacterized protein</fullName>
    </submittedName>
</protein>
<reference evidence="2 3" key="1">
    <citation type="submission" date="2014-11" db="EMBL/GenBank/DDBJ databases">
        <authorList>
            <person name="Zhu J."/>
            <person name="Qi W."/>
            <person name="Song R."/>
        </authorList>
    </citation>
    <scope>NUCLEOTIDE SEQUENCE [LARGE SCALE GENOMIC DNA]</scope>
</reference>
<feature type="transmembrane region" description="Helical" evidence="1">
    <location>
        <begin position="63"/>
        <end position="82"/>
    </location>
</feature>
<dbReference type="Proteomes" id="UP000041254">
    <property type="component" value="Unassembled WGS sequence"/>
</dbReference>
<name>A0A0G4EUG8_VITBC</name>
<evidence type="ECO:0000313" key="2">
    <source>
        <dbReference type="EMBL" id="CEM01938.1"/>
    </source>
</evidence>
<dbReference type="PANTHER" id="PTHR15907">
    <property type="entry name" value="DUF614 FAMILY PROTEIN-RELATED"/>
    <property type="match status" value="1"/>
</dbReference>
<proteinExistence type="predicted"/>
<sequence length="242" mass="27254">MAAPADSTQQLLMPVVAAGPPAPLPMPVVAAGPPTEEQGAENMWRGRWSDDVFGCFSDLPSCLLGTVGTLCLWPILCWFKAWPLTQVKILSFRVAALVFGGLSLAYICFYIWMTTHPISSSTHTWHSPDGRFSGYVYQAEYNPVWLWPMRAIVVVWFVLSLIYRTKLRRRYDIKAVDGIGDCCLVFWCWPCTICQEYRHVLRARGFKNDIGPPVPVMTQLATYDGGMAYVPVRPQQQTETQV</sequence>
<keyword evidence="1" id="KW-0812">Transmembrane</keyword>
<dbReference type="AlphaFoldDB" id="A0A0G4EUG8"/>
<dbReference type="VEuPathDB" id="CryptoDB:Vbra_8217"/>
<keyword evidence="1" id="KW-0472">Membrane</keyword>
<feature type="transmembrane region" description="Helical" evidence="1">
    <location>
        <begin position="144"/>
        <end position="163"/>
    </location>
</feature>
<accession>A0A0G4EUG8</accession>
<feature type="transmembrane region" description="Helical" evidence="1">
    <location>
        <begin position="94"/>
        <end position="113"/>
    </location>
</feature>
<dbReference type="NCBIfam" id="TIGR01571">
    <property type="entry name" value="A_thal_Cys_rich"/>
    <property type="match status" value="1"/>
</dbReference>
<organism evidence="2 3">
    <name type="scientific">Vitrella brassicaformis (strain CCMP3155)</name>
    <dbReference type="NCBI Taxonomy" id="1169540"/>
    <lineage>
        <taxon>Eukaryota</taxon>
        <taxon>Sar</taxon>
        <taxon>Alveolata</taxon>
        <taxon>Colpodellida</taxon>
        <taxon>Vitrellaceae</taxon>
        <taxon>Vitrella</taxon>
    </lineage>
</organism>
<dbReference type="Pfam" id="PF04749">
    <property type="entry name" value="PLAC8"/>
    <property type="match status" value="1"/>
</dbReference>